<dbReference type="Proteomes" id="UP000078572">
    <property type="component" value="Chromosome 1"/>
</dbReference>
<accession>A0A192A0G2</accession>
<evidence type="ECO:0000313" key="2">
    <source>
        <dbReference type="EMBL" id="ANJ73823.1"/>
    </source>
</evidence>
<dbReference type="Gene3D" id="3.40.190.150">
    <property type="entry name" value="Bordetella uptake gene, domain 1"/>
    <property type="match status" value="1"/>
</dbReference>
<gene>
    <name evidence="2" type="ORF">A9Y76_15750</name>
</gene>
<dbReference type="OrthoDB" id="8678477at2"/>
<dbReference type="EMBL" id="CP016022">
    <property type="protein sequence ID" value="ANJ73823.1"/>
    <property type="molecule type" value="Genomic_DNA"/>
</dbReference>
<dbReference type="Pfam" id="PF03401">
    <property type="entry name" value="TctC"/>
    <property type="match status" value="1"/>
</dbReference>
<dbReference type="AlphaFoldDB" id="A0A192A0G2"/>
<keyword evidence="3" id="KW-1185">Reference proteome</keyword>
<dbReference type="PANTHER" id="PTHR42928">
    <property type="entry name" value="TRICARBOXYLATE-BINDING PROTEIN"/>
    <property type="match status" value="1"/>
</dbReference>
<dbReference type="RefSeq" id="WP_064805419.1">
    <property type="nucleotide sequence ID" value="NZ_CP016022.1"/>
</dbReference>
<dbReference type="PIRSF" id="PIRSF017082">
    <property type="entry name" value="YflP"/>
    <property type="match status" value="1"/>
</dbReference>
<proteinExistence type="inferred from homology"/>
<dbReference type="Gene3D" id="3.40.190.10">
    <property type="entry name" value="Periplasmic binding protein-like II"/>
    <property type="match status" value="1"/>
</dbReference>
<dbReference type="STRING" id="190721.ACS15_3323"/>
<reference evidence="3" key="1">
    <citation type="submission" date="2016-06" db="EMBL/GenBank/DDBJ databases">
        <authorList>
            <person name="Xu Y."/>
            <person name="Nagy A."/>
            <person name="Yan X."/>
            <person name="Kim S.W."/>
            <person name="Haley B."/>
            <person name="Liu N.T."/>
            <person name="Nou X."/>
        </authorList>
    </citation>
    <scope>NUCLEOTIDE SEQUENCE [LARGE SCALE GENOMIC DNA]</scope>
    <source>
        <strain evidence="3">ATCC 49129</strain>
    </source>
</reference>
<dbReference type="PANTHER" id="PTHR42928:SF5">
    <property type="entry name" value="BLR1237 PROTEIN"/>
    <property type="match status" value="1"/>
</dbReference>
<organism evidence="2 3">
    <name type="scientific">Ralstonia insidiosa</name>
    <dbReference type="NCBI Taxonomy" id="190721"/>
    <lineage>
        <taxon>Bacteria</taxon>
        <taxon>Pseudomonadati</taxon>
        <taxon>Pseudomonadota</taxon>
        <taxon>Betaproteobacteria</taxon>
        <taxon>Burkholderiales</taxon>
        <taxon>Burkholderiaceae</taxon>
        <taxon>Ralstonia</taxon>
    </lineage>
</organism>
<comment type="similarity">
    <text evidence="1">Belongs to the UPF0065 (bug) family.</text>
</comment>
<name>A0A192A0G2_9RALS</name>
<evidence type="ECO:0000256" key="1">
    <source>
        <dbReference type="ARBA" id="ARBA00006987"/>
    </source>
</evidence>
<dbReference type="InterPro" id="IPR042100">
    <property type="entry name" value="Bug_dom1"/>
</dbReference>
<dbReference type="GeneID" id="61527474"/>
<protein>
    <submittedName>
        <fullName evidence="2">Tat pathway signal sequence</fullName>
    </submittedName>
</protein>
<sequence length="343" mass="36597">MRACDSNLRADVPDTPDPRRRRAIAWLGALPAALALPARAELLGYPSHPLRLVVPAAEGSVFDAVARALATQLQQQIGRLADVDDRPAANGMAAGDLVARAPSDGHTLLLQQTTFVIQPALEPAPYDPLRDFQPVAMVATLPLFLAVDARLPITSVTELIAQAHGESVSVNCGSDVIGTWSHLVAEQFVRDYAFHAPHVAVRGEAGLVQQVLAGRMAACFACYPSLSTGVSNGQLRLLGVTGLARSTFAPTTPTLRETGLAGFDYSAWVGAFMPARTPKPLSMRAAAEFRRALTSSDVLATLRAGGFEPEWNTPDTLAQAARRDASHWQGLIRQVDLRVDTGE</sequence>
<evidence type="ECO:0000313" key="3">
    <source>
        <dbReference type="Proteomes" id="UP000078572"/>
    </source>
</evidence>
<dbReference type="InterPro" id="IPR005064">
    <property type="entry name" value="BUG"/>
</dbReference>